<dbReference type="InterPro" id="IPR036188">
    <property type="entry name" value="FAD/NAD-bd_sf"/>
</dbReference>
<dbReference type="Gene3D" id="3.50.50.100">
    <property type="match status" value="1"/>
</dbReference>
<keyword evidence="8" id="KW-1185">Reference proteome</keyword>
<sequence>MSAPVSSRPSVVVVGGGFAGFFAARTLERLLPVGAADLTMISATDHLCYSPLLPEVAAGRLDPRRIAVPLHSGLRRARVLQATVEDIDFDGRTLRYSTDCDPATELAWDRLAITTGSVTRILPTPGLEVHALGLKNLVEAVYVRDHVLRQLELADSTSDLEERRARLTFVVVGAGYAGTETAAQLQWMTIRQLDRYPRLRREDLRWVLMDLAPSVLPEMGPRLSSAALDVVRQRGMEVMLETTVTAMDEEGVTLGDGRRLATRTVLWTVGVTPPPLVQELGLPVSRGRLVVDEQLRLREDVWAAGDSAAAEDPFSDSGSTYPPTAQNAQRQGVVIAHNIAASLGHGSPRPYRHRDLGLVADLGRTAAVARPLGLSLTGLPAKVVTKAYHLYALPTAGNRLRVAADWAINTVSRPIAAQLGLVDPARGRLGAAETRRRSRTAS</sequence>
<reference evidence="7 8" key="1">
    <citation type="submission" date="2020-07" db="EMBL/GenBank/DDBJ databases">
        <title>Sequencing the genomes of 1000 actinobacteria strains.</title>
        <authorList>
            <person name="Klenk H.-P."/>
        </authorList>
    </citation>
    <scope>NUCLEOTIDE SEQUENCE [LARGE SCALE GENOMIC DNA]</scope>
    <source>
        <strain evidence="7 8">DSM 104001</strain>
    </source>
</reference>
<evidence type="ECO:0000259" key="6">
    <source>
        <dbReference type="Pfam" id="PF07992"/>
    </source>
</evidence>
<dbReference type="EMBL" id="JACBZT010000001">
    <property type="protein sequence ID" value="NYJ06017.1"/>
    <property type="molecule type" value="Genomic_DNA"/>
</dbReference>
<proteinExistence type="inferred from homology"/>
<dbReference type="PANTHER" id="PTHR43706">
    <property type="entry name" value="NADH DEHYDROGENASE"/>
    <property type="match status" value="1"/>
</dbReference>
<evidence type="ECO:0000256" key="1">
    <source>
        <dbReference type="ARBA" id="ARBA00005272"/>
    </source>
</evidence>
<evidence type="ECO:0000256" key="3">
    <source>
        <dbReference type="ARBA" id="ARBA00022827"/>
    </source>
</evidence>
<dbReference type="RefSeq" id="WP_179716849.1">
    <property type="nucleotide sequence ID" value="NZ_JACBZT010000001.1"/>
</dbReference>
<organism evidence="7 8">
    <name type="scientific">Petropleomorpha daqingensis</name>
    <dbReference type="NCBI Taxonomy" id="2026353"/>
    <lineage>
        <taxon>Bacteria</taxon>
        <taxon>Bacillati</taxon>
        <taxon>Actinomycetota</taxon>
        <taxon>Actinomycetes</taxon>
        <taxon>Geodermatophilales</taxon>
        <taxon>Geodermatophilaceae</taxon>
        <taxon>Petropleomorpha</taxon>
    </lineage>
</organism>
<keyword evidence="2" id="KW-0285">Flavoprotein</keyword>
<keyword evidence="3" id="KW-0274">FAD</keyword>
<dbReference type="PRINTS" id="PR00411">
    <property type="entry name" value="PNDRDTASEI"/>
</dbReference>
<protein>
    <submittedName>
        <fullName evidence="7">NADH dehydrogenase</fullName>
        <ecNumber evidence="7">1.6.99.3</ecNumber>
    </submittedName>
</protein>
<dbReference type="InterPro" id="IPR023753">
    <property type="entry name" value="FAD/NAD-binding_dom"/>
</dbReference>
<comment type="similarity">
    <text evidence="1">Belongs to the NADH dehydrogenase family.</text>
</comment>
<keyword evidence="5" id="KW-0520">NAD</keyword>
<accession>A0A853CF22</accession>
<evidence type="ECO:0000256" key="5">
    <source>
        <dbReference type="ARBA" id="ARBA00023027"/>
    </source>
</evidence>
<dbReference type="EC" id="1.6.99.3" evidence="7"/>
<dbReference type="SUPFAM" id="SSF51905">
    <property type="entry name" value="FAD/NAD(P)-binding domain"/>
    <property type="match status" value="1"/>
</dbReference>
<evidence type="ECO:0000256" key="4">
    <source>
        <dbReference type="ARBA" id="ARBA00023002"/>
    </source>
</evidence>
<feature type="domain" description="FAD/NAD(P)-binding" evidence="6">
    <location>
        <begin position="10"/>
        <end position="332"/>
    </location>
</feature>
<evidence type="ECO:0000256" key="2">
    <source>
        <dbReference type="ARBA" id="ARBA00022630"/>
    </source>
</evidence>
<dbReference type="AlphaFoldDB" id="A0A853CF22"/>
<dbReference type="GO" id="GO:0003954">
    <property type="term" value="F:NADH dehydrogenase activity"/>
    <property type="evidence" value="ECO:0007669"/>
    <property type="project" value="InterPro"/>
</dbReference>
<evidence type="ECO:0000313" key="7">
    <source>
        <dbReference type="EMBL" id="NYJ06017.1"/>
    </source>
</evidence>
<dbReference type="PANTHER" id="PTHR43706:SF45">
    <property type="entry name" value="NADH DEHYDROGENASE-LIKE PROTEIN RV1812C"/>
    <property type="match status" value="1"/>
</dbReference>
<dbReference type="InterPro" id="IPR045024">
    <property type="entry name" value="NDH-2"/>
</dbReference>
<dbReference type="Pfam" id="PF07992">
    <property type="entry name" value="Pyr_redox_2"/>
    <property type="match status" value="1"/>
</dbReference>
<gene>
    <name evidence="7" type="ORF">GGQ55_002295</name>
</gene>
<name>A0A853CF22_9ACTN</name>
<evidence type="ECO:0000313" key="8">
    <source>
        <dbReference type="Proteomes" id="UP000541969"/>
    </source>
</evidence>
<comment type="caution">
    <text evidence="7">The sequence shown here is derived from an EMBL/GenBank/DDBJ whole genome shotgun (WGS) entry which is preliminary data.</text>
</comment>
<keyword evidence="4 7" id="KW-0560">Oxidoreductase</keyword>
<dbReference type="PRINTS" id="PR00368">
    <property type="entry name" value="FADPNR"/>
</dbReference>
<dbReference type="Proteomes" id="UP000541969">
    <property type="component" value="Unassembled WGS sequence"/>
</dbReference>